<feature type="disulfide bond" evidence="12">
    <location>
        <begin position="700"/>
        <end position="761"/>
    </location>
</feature>
<dbReference type="PROSITE" id="PS50994">
    <property type="entry name" value="INTEGRASE"/>
    <property type="match status" value="1"/>
</dbReference>
<evidence type="ECO:0000256" key="14">
    <source>
        <dbReference type="SAM" id="Phobius"/>
    </source>
</evidence>
<keyword evidence="7" id="KW-0677">Repeat</keyword>
<dbReference type="PROSITE" id="PS50287">
    <property type="entry name" value="SRCR_2"/>
    <property type="match status" value="9"/>
</dbReference>
<dbReference type="GO" id="GO:0003676">
    <property type="term" value="F:nucleic acid binding"/>
    <property type="evidence" value="ECO:0007669"/>
    <property type="project" value="InterPro"/>
</dbReference>
<feature type="disulfide bond" evidence="12">
    <location>
        <begin position="57"/>
        <end position="121"/>
    </location>
</feature>
<feature type="disulfide bond" evidence="12">
    <location>
        <begin position="957"/>
        <end position="967"/>
    </location>
</feature>
<evidence type="ECO:0000256" key="13">
    <source>
        <dbReference type="SAM" id="MobiDB-lite"/>
    </source>
</evidence>
<feature type="disulfide bond" evidence="12">
    <location>
        <begin position="687"/>
        <end position="751"/>
    </location>
</feature>
<evidence type="ECO:0008006" key="19">
    <source>
        <dbReference type="Google" id="ProtNLM"/>
    </source>
</evidence>
<evidence type="ECO:0000313" key="17">
    <source>
        <dbReference type="EMBL" id="KAK4806444.1"/>
    </source>
</evidence>
<feature type="disulfide bond" evidence="12">
    <location>
        <begin position="368"/>
        <end position="432"/>
    </location>
</feature>
<dbReference type="GO" id="GO:0005576">
    <property type="term" value="C:extracellular region"/>
    <property type="evidence" value="ECO:0007669"/>
    <property type="project" value="UniProtKB-SubCell"/>
</dbReference>
<evidence type="ECO:0000256" key="9">
    <source>
        <dbReference type="ARBA" id="ARBA00023136"/>
    </source>
</evidence>
<dbReference type="SUPFAM" id="SSF56487">
    <property type="entry name" value="SRCR-like"/>
    <property type="match status" value="9"/>
</dbReference>
<feature type="domain" description="SRCR" evidence="15">
    <location>
        <begin position="343"/>
        <end position="443"/>
    </location>
</feature>
<evidence type="ECO:0000256" key="4">
    <source>
        <dbReference type="ARBA" id="ARBA00022525"/>
    </source>
</evidence>
<dbReference type="GO" id="GO:0005737">
    <property type="term" value="C:cytoplasm"/>
    <property type="evidence" value="ECO:0007669"/>
    <property type="project" value="UniProtKB-ARBA"/>
</dbReference>
<dbReference type="FunFam" id="3.10.250.10:FF:000006">
    <property type="entry name" value="neurotrypsin isoform X2"/>
    <property type="match status" value="1"/>
</dbReference>
<feature type="disulfide bond" evidence="12">
    <location>
        <begin position="101"/>
        <end position="111"/>
    </location>
</feature>
<feature type="domain" description="SRCR" evidence="15">
    <location>
        <begin position="240"/>
        <end position="340"/>
    </location>
</feature>
<feature type="disulfide bond" evidence="12">
    <location>
        <begin position="70"/>
        <end position="131"/>
    </location>
</feature>
<evidence type="ECO:0000256" key="1">
    <source>
        <dbReference type="ARBA" id="ARBA00004251"/>
    </source>
</evidence>
<comment type="subcellular location">
    <subcellularLocation>
        <location evidence="1">Cell membrane</location>
        <topology evidence="1">Single-pass type I membrane protein</topology>
    </subcellularLocation>
    <subcellularLocation>
        <location evidence="2">Secreted</location>
    </subcellularLocation>
</comment>
<name>A0AAN7MIT9_MYCAM</name>
<organism evidence="17 18">
    <name type="scientific">Mycteria americana</name>
    <name type="common">Wood stork</name>
    <dbReference type="NCBI Taxonomy" id="33587"/>
    <lineage>
        <taxon>Eukaryota</taxon>
        <taxon>Metazoa</taxon>
        <taxon>Chordata</taxon>
        <taxon>Craniata</taxon>
        <taxon>Vertebrata</taxon>
        <taxon>Euteleostomi</taxon>
        <taxon>Archelosauria</taxon>
        <taxon>Archosauria</taxon>
        <taxon>Dinosauria</taxon>
        <taxon>Saurischia</taxon>
        <taxon>Theropoda</taxon>
        <taxon>Coelurosauria</taxon>
        <taxon>Aves</taxon>
        <taxon>Neognathae</taxon>
        <taxon>Neoaves</taxon>
        <taxon>Aequornithes</taxon>
        <taxon>Ciconiiformes</taxon>
        <taxon>Ciconiidae</taxon>
        <taxon>Mycteria</taxon>
    </lineage>
</organism>
<feature type="region of interest" description="Disordered" evidence="13">
    <location>
        <begin position="1132"/>
        <end position="1164"/>
    </location>
</feature>
<keyword evidence="11" id="KW-0325">Glycoprotein</keyword>
<dbReference type="PANTHER" id="PTHR19331">
    <property type="entry name" value="SCAVENGER RECEPTOR DOMAIN-CONTAINING"/>
    <property type="match status" value="1"/>
</dbReference>
<feature type="domain" description="SRCR" evidence="15">
    <location>
        <begin position="32"/>
        <end position="132"/>
    </location>
</feature>
<feature type="disulfide bond" evidence="12">
    <location>
        <begin position="625"/>
        <end position="635"/>
    </location>
</feature>
<keyword evidence="5 14" id="KW-0812">Transmembrane</keyword>
<keyword evidence="10 12" id="KW-1015">Disulfide bond</keyword>
<feature type="disulfide bond" evidence="12">
    <location>
        <begin position="926"/>
        <end position="987"/>
    </location>
</feature>
<feature type="transmembrane region" description="Helical" evidence="14">
    <location>
        <begin position="1001"/>
        <end position="1024"/>
    </location>
</feature>
<evidence type="ECO:0000256" key="3">
    <source>
        <dbReference type="ARBA" id="ARBA00022475"/>
    </source>
</evidence>
<dbReference type="InterPro" id="IPR001190">
    <property type="entry name" value="SRCR"/>
</dbReference>
<feature type="disulfide bond" evidence="12">
    <location>
        <begin position="913"/>
        <end position="977"/>
    </location>
</feature>
<feature type="domain" description="SRCR" evidence="15">
    <location>
        <begin position="767"/>
        <end position="867"/>
    </location>
</feature>
<feature type="disulfide bond" evidence="12">
    <location>
        <begin position="835"/>
        <end position="845"/>
    </location>
</feature>
<keyword evidence="18" id="KW-1185">Reference proteome</keyword>
<feature type="disulfide bond" evidence="12">
    <location>
        <begin position="473"/>
        <end position="537"/>
    </location>
</feature>
<evidence type="ECO:0000313" key="18">
    <source>
        <dbReference type="Proteomes" id="UP001333110"/>
    </source>
</evidence>
<dbReference type="SUPFAM" id="SSF53098">
    <property type="entry name" value="Ribonuclease H-like"/>
    <property type="match status" value="1"/>
</dbReference>
<keyword evidence="8 14" id="KW-1133">Transmembrane helix</keyword>
<evidence type="ECO:0000256" key="11">
    <source>
        <dbReference type="ARBA" id="ARBA00023180"/>
    </source>
</evidence>
<dbReference type="PRINTS" id="PR00258">
    <property type="entry name" value="SPERACTRCPTR"/>
</dbReference>
<dbReference type="GO" id="GO:0005886">
    <property type="term" value="C:plasma membrane"/>
    <property type="evidence" value="ECO:0007669"/>
    <property type="project" value="UniProtKB-SubCell"/>
</dbReference>
<feature type="domain" description="SRCR" evidence="15">
    <location>
        <begin position="888"/>
        <end position="988"/>
    </location>
</feature>
<evidence type="ECO:0000256" key="6">
    <source>
        <dbReference type="ARBA" id="ARBA00022729"/>
    </source>
</evidence>
<accession>A0AAN7MIT9</accession>
<dbReference type="Pfam" id="PF00530">
    <property type="entry name" value="SRCR"/>
    <property type="match status" value="9"/>
</dbReference>
<keyword evidence="3" id="KW-1003">Cell membrane</keyword>
<dbReference type="FunFam" id="3.10.250.10:FF:000002">
    <property type="entry name" value="Scavenger receptor cysteine-rich type 1 protein M130"/>
    <property type="match status" value="4"/>
</dbReference>
<comment type="caution">
    <text evidence="12">Lacks conserved residue(s) required for the propagation of feature annotation.</text>
</comment>
<feature type="disulfide bond" evidence="12">
    <location>
        <begin position="265"/>
        <end position="329"/>
    </location>
</feature>
<feature type="disulfide bond" evidence="12">
    <location>
        <begin position="381"/>
        <end position="442"/>
    </location>
</feature>
<dbReference type="EMBL" id="JAUNZN010000039">
    <property type="protein sequence ID" value="KAK4806444.1"/>
    <property type="molecule type" value="Genomic_DNA"/>
</dbReference>
<dbReference type="FunFam" id="3.10.250.10:FF:000009">
    <property type="entry name" value="WC1"/>
    <property type="match status" value="2"/>
</dbReference>
<feature type="domain" description="SRCR" evidence="15">
    <location>
        <begin position="662"/>
        <end position="762"/>
    </location>
</feature>
<dbReference type="InterPro" id="IPR001584">
    <property type="entry name" value="Integrase_cat-core"/>
</dbReference>
<feature type="domain" description="SRCR" evidence="15">
    <location>
        <begin position="135"/>
        <end position="215"/>
    </location>
</feature>
<evidence type="ECO:0000256" key="8">
    <source>
        <dbReference type="ARBA" id="ARBA00022989"/>
    </source>
</evidence>
<feature type="disulfide bond" evidence="12">
    <location>
        <begin position="486"/>
        <end position="547"/>
    </location>
</feature>
<feature type="disulfide bond" evidence="12">
    <location>
        <begin position="204"/>
        <end position="214"/>
    </location>
</feature>
<feature type="disulfide bond" evidence="12">
    <location>
        <begin position="309"/>
        <end position="319"/>
    </location>
</feature>
<feature type="disulfide bond" evidence="12">
    <location>
        <begin position="731"/>
        <end position="741"/>
    </location>
</feature>
<evidence type="ECO:0000259" key="16">
    <source>
        <dbReference type="PROSITE" id="PS50994"/>
    </source>
</evidence>
<keyword evidence="6" id="KW-0732">Signal</keyword>
<evidence type="ECO:0000259" key="15">
    <source>
        <dbReference type="PROSITE" id="PS50287"/>
    </source>
</evidence>
<proteinExistence type="predicted"/>
<feature type="disulfide bond" evidence="12">
    <location>
        <begin position="412"/>
        <end position="422"/>
    </location>
</feature>
<evidence type="ECO:0000256" key="2">
    <source>
        <dbReference type="ARBA" id="ARBA00004613"/>
    </source>
</evidence>
<feature type="region of interest" description="Disordered" evidence="13">
    <location>
        <begin position="1073"/>
        <end position="1105"/>
    </location>
</feature>
<feature type="disulfide bond" evidence="12">
    <location>
        <begin position="278"/>
        <end position="339"/>
    </location>
</feature>
<dbReference type="PROSITE" id="PS00420">
    <property type="entry name" value="SRCR_1"/>
    <property type="match status" value="2"/>
</dbReference>
<feature type="disulfide bond" evidence="12">
    <location>
        <begin position="517"/>
        <end position="527"/>
    </location>
</feature>
<dbReference type="InterPro" id="IPR012337">
    <property type="entry name" value="RNaseH-like_sf"/>
</dbReference>
<evidence type="ECO:0000256" key="5">
    <source>
        <dbReference type="ARBA" id="ARBA00022692"/>
    </source>
</evidence>
<sequence length="1471" mass="157653">MAWAGGSPRPAVLRLGAPLTGAMLVFEGAAEVRLVNGDNDCAGRVEVKHEGQWGTVCGDYWSMNDAAVVCNQLDCGSAVGAPQYGGFGQGSGPIWLADVGCNGTESALSDCPHRGWGEHYCDHRYDAGVRCSGFVRLVEGKSRCSGRVEIHDEDQWKTVCDSHFSPKAADVVCRELQCGVALPVAGAAHFGEGVGPIWDGELQCVGNESLLNSCPRGPTVLGFGTVLTGPVSVFEGAVDVRLVDGDNHCAGRVEVKQQGQWGTVCGHYWDMQDAAVVCKQLDCGSAVGAPQLGVFGPGSGPIWLDDVGCNGTESALSDCPHAEWGENNCVHAEDAGVICSGFVRLVEGKSHCSGRVEIHDGDQWKTVCDSQFSPRAADVVCRELQCGVALPVAGAAHFGERVGPIWDGELQCVGNESLLNSCPRGSRRDQPCTHMNSAAVTCTQYTGFRLVNSSTACAGRVEVQVLGTWGTLCASRWDLSDAHVLCRQLNCGFAESLPGGGHFGRGLGPVWRDSFHCDGTEVNLGQCPVITLGASPCSHGNNAAVICSGSASFASLRLVGGGSRCDGRVEILQRGTWGRVLDDQWDVQEANVVCRQLQCGQAEAAYNPPKAERGMGPVGLRGVRCTGNETKLTLCNTSLPESALAEGVAEDVGVICWGSRRVRLVNGSGRCAGRVEIYYQGSWGTICDDDWDLADAAVVCHQLGCGGAVEVASSARFGEGSGQIWLDGVTCSGDEAALWDCPARPWGQHDCGHKEDAGVICSEFLALRLQNSDGCSGRLQVFYNGTWGSICSNSMTLSTVSLACKELGCGDGGSLERRLPYGKVSGPAWLDNVQCGEKTSSFWQCPSTAWDPQSCEHLRDEIHITCDGLCLLSQCHGRSLPSADREKIRAVGGEDGCSGRVEVWHRGSWGTVCDDSWDMRDAEVACRQLGCGPAVSALNEAAFGMGQGPIWLEQVECRGTEPSLQDCWARPGDGGACRHKEDAAVRCSGPTRGPLPSSRRVSVPVIICIILGALLCLLLALLAGQVLRARSGRRGYQTAQELFPEAVYEEIGYSPVWEKQARFGRSGSYAEESLSQLQPYPGDTEEEDGLRSAPDVLVVPGGDPADGYDDAKEVHDFGEGAAPEQGAWEMPRVPEEGAGSRDALGGGSLRSRRSAGVPGAEGDTLSLSLGSMGYDDAEEVSVAHLHEDTKAVTPHLGAQQSLSPRPGEPIPAVQLGAARREESSVQLGELWAPDLGGGQLTLGMPKCVWDFSPNVTVAKQQWKQNNWQHRGKPIWAAALWQVIAARVENLVVKVSHVDAHVPKSRATEEHQNNQQVDQAAQIEVAQVDLDWQHKGELVIARWAHDTSGHQGRDATYRWARDRGVDLTMDTIAQVIHECETCAAVKQAKRLKPLWYGGRWLKYKYGEAWQIDYTTLPQTHQVLTMVEATTGWLETYAVPHATARNTILGLEKQVLWRHGTPERIETENGTHF</sequence>
<dbReference type="Gene3D" id="3.10.250.10">
    <property type="entry name" value="SRCR-like domain"/>
    <property type="match status" value="9"/>
</dbReference>
<dbReference type="Gene3D" id="3.30.420.10">
    <property type="entry name" value="Ribonuclease H-like superfamily/Ribonuclease H"/>
    <property type="match status" value="2"/>
</dbReference>
<dbReference type="InterPro" id="IPR036772">
    <property type="entry name" value="SRCR-like_dom_sf"/>
</dbReference>
<dbReference type="Proteomes" id="UP001333110">
    <property type="component" value="Unassembled WGS sequence"/>
</dbReference>
<keyword evidence="9 14" id="KW-0472">Membrane</keyword>
<comment type="caution">
    <text evidence="17">The sequence shown here is derived from an EMBL/GenBank/DDBJ whole genome shotgun (WGS) entry which is preliminary data.</text>
</comment>
<feature type="domain" description="SRCR" evidence="15">
    <location>
        <begin position="556"/>
        <end position="657"/>
    </location>
</feature>
<evidence type="ECO:0000256" key="7">
    <source>
        <dbReference type="ARBA" id="ARBA00022737"/>
    </source>
</evidence>
<protein>
    <recommendedName>
        <fullName evidence="19">Scavenger receptor cysteine-rich type 1 protein M130</fullName>
    </recommendedName>
</protein>
<gene>
    <name evidence="17" type="ORF">QYF61_013937</name>
</gene>
<dbReference type="PANTHER" id="PTHR19331:SF465">
    <property type="entry name" value="EGG PEPTIDE SPERACT RECEPTOR"/>
    <property type="match status" value="1"/>
</dbReference>
<dbReference type="InterPro" id="IPR036397">
    <property type="entry name" value="RNaseH_sf"/>
</dbReference>
<dbReference type="FunFam" id="3.10.250.10:FF:000012">
    <property type="entry name" value="CD163 molecule like 1"/>
    <property type="match status" value="1"/>
</dbReference>
<reference evidence="17 18" key="1">
    <citation type="journal article" date="2023" name="J. Hered.">
        <title>Chromosome-level genome of the wood stork (Mycteria americana) provides insight into avian chromosome evolution.</title>
        <authorList>
            <person name="Flamio R. Jr."/>
            <person name="Ramstad K.M."/>
        </authorList>
    </citation>
    <scope>NUCLEOTIDE SEQUENCE [LARGE SCALE GENOMIC DNA]</scope>
    <source>
        <strain evidence="17">JAX WOST 10</strain>
    </source>
</reference>
<dbReference type="GO" id="GO:0015074">
    <property type="term" value="P:DNA integration"/>
    <property type="evidence" value="ECO:0007669"/>
    <property type="project" value="InterPro"/>
</dbReference>
<evidence type="ECO:0000256" key="10">
    <source>
        <dbReference type="ARBA" id="ARBA00023157"/>
    </source>
</evidence>
<evidence type="ECO:0000256" key="12">
    <source>
        <dbReference type="PROSITE-ProRule" id="PRU00196"/>
    </source>
</evidence>
<feature type="domain" description="Integrase catalytic" evidence="16">
    <location>
        <begin position="1388"/>
        <end position="1471"/>
    </location>
</feature>
<feature type="domain" description="SRCR" evidence="15">
    <location>
        <begin position="448"/>
        <end position="548"/>
    </location>
</feature>
<keyword evidence="4" id="KW-0964">Secreted</keyword>
<dbReference type="FunFam" id="3.10.250.10:FF:000004">
    <property type="entry name" value="Scavenger receptor cysteine-rich type 1 protein M130"/>
    <property type="match status" value="1"/>
</dbReference>
<dbReference type="SMART" id="SM00202">
    <property type="entry name" value="SR"/>
    <property type="match status" value="9"/>
</dbReference>
<feature type="disulfide bond" evidence="12">
    <location>
        <begin position="791"/>
        <end position="855"/>
    </location>
</feature>